<dbReference type="EMBL" id="JAPHNI010000174">
    <property type="protein sequence ID" value="KAJ8114797.1"/>
    <property type="molecule type" value="Genomic_DNA"/>
</dbReference>
<dbReference type="Proteomes" id="UP001153331">
    <property type="component" value="Unassembled WGS sequence"/>
</dbReference>
<accession>A0ACC2IIB1</accession>
<reference evidence="1" key="1">
    <citation type="submission" date="2022-11" db="EMBL/GenBank/DDBJ databases">
        <title>Genome Sequence of Boeremia exigua.</title>
        <authorList>
            <person name="Buettner E."/>
        </authorList>
    </citation>
    <scope>NUCLEOTIDE SEQUENCE</scope>
    <source>
        <strain evidence="1">CU02</strain>
    </source>
</reference>
<proteinExistence type="predicted"/>
<name>A0ACC2IIB1_9PLEO</name>
<gene>
    <name evidence="1" type="ORF">OPT61_g3415</name>
</gene>
<sequence length="622" mass="69691">MSGTPYQMYGVKLRDTDKCKYCTEKRRPCIRGNAFRFRPVKAVKFNAGEDIGSAEQSLEFGAAQTWVEIPRSLHFFAPNTDGDDEVVPVDDESQVDVEVENTTDESSDNPKNPVGNDDTFDPGVTSTDLVLSFNDRSPFSNIPVPVFSENDLPSIHDVLSRTATLDNISSVDSYQAPHVGRQDSFSRNESLGRNDSLSDILQKTSAWHNSPGSNPRASSSPNVFKKSPLDSISNISPYNSTTFPQSPSAGLTPKWPVSNAYEARLFHHYIIHCTDWIDVCDPRCHFAKEVPKRAAHFPVILHGILGLAARHLWLMGKELEDHSQPYVDQCLNALIVALEDPLAHWDENFLVAVILLRLHEEMGDDDDRLHHFGTARILNSISSFAADGGLRESASWVSLRQHIYVSLTSQQPLNLSLENYRHSAVFREFDDESWTNRAIFHFATILQAIFEDTGEANTNSLTKEKWTELHAEVDEWERTKPWTFSALHIEPDAGDKYGGSWPQLPCHQGVVAVGLQYYHLCKIILTIYSPNASLVGLAGVRARKATDALIRKHMRITIGYGISNEHCGNAMFQGSHILSACGAYIVDPIEQDACVEYLHSLQRKIGWRTDKVIADLKEQWST</sequence>
<protein>
    <submittedName>
        <fullName evidence="1">Uncharacterized protein</fullName>
    </submittedName>
</protein>
<evidence type="ECO:0000313" key="1">
    <source>
        <dbReference type="EMBL" id="KAJ8114797.1"/>
    </source>
</evidence>
<comment type="caution">
    <text evidence="1">The sequence shown here is derived from an EMBL/GenBank/DDBJ whole genome shotgun (WGS) entry which is preliminary data.</text>
</comment>
<evidence type="ECO:0000313" key="2">
    <source>
        <dbReference type="Proteomes" id="UP001153331"/>
    </source>
</evidence>
<keyword evidence="2" id="KW-1185">Reference proteome</keyword>
<organism evidence="1 2">
    <name type="scientific">Boeremia exigua</name>
    <dbReference type="NCBI Taxonomy" id="749465"/>
    <lineage>
        <taxon>Eukaryota</taxon>
        <taxon>Fungi</taxon>
        <taxon>Dikarya</taxon>
        <taxon>Ascomycota</taxon>
        <taxon>Pezizomycotina</taxon>
        <taxon>Dothideomycetes</taxon>
        <taxon>Pleosporomycetidae</taxon>
        <taxon>Pleosporales</taxon>
        <taxon>Pleosporineae</taxon>
        <taxon>Didymellaceae</taxon>
        <taxon>Boeremia</taxon>
    </lineage>
</organism>